<feature type="domain" description="Allantoicase" evidence="4">
    <location>
        <begin position="247"/>
        <end position="375"/>
    </location>
</feature>
<feature type="domain" description="Allantoicase" evidence="4">
    <location>
        <begin position="65"/>
        <end position="226"/>
    </location>
</feature>
<dbReference type="NCBIfam" id="TIGR02961">
    <property type="entry name" value="allantoicase"/>
    <property type="match status" value="1"/>
</dbReference>
<dbReference type="GO" id="GO:0000256">
    <property type="term" value="P:allantoin catabolic process"/>
    <property type="evidence" value="ECO:0007669"/>
    <property type="project" value="UniProtKB-UniRule"/>
</dbReference>
<evidence type="ECO:0000256" key="2">
    <source>
        <dbReference type="HAMAP-Rule" id="MF_00813"/>
    </source>
</evidence>
<evidence type="ECO:0000259" key="4">
    <source>
        <dbReference type="Pfam" id="PF03561"/>
    </source>
</evidence>
<keyword evidence="6" id="KW-1185">Reference proteome</keyword>
<evidence type="ECO:0000313" key="6">
    <source>
        <dbReference type="Proteomes" id="UP000254425"/>
    </source>
</evidence>
<dbReference type="SUPFAM" id="SSF49785">
    <property type="entry name" value="Galactose-binding domain-like"/>
    <property type="match status" value="2"/>
</dbReference>
<dbReference type="EC" id="3.5.3.4" evidence="2"/>
<dbReference type="AlphaFoldDB" id="A0A345XU28"/>
<dbReference type="Proteomes" id="UP000254425">
    <property type="component" value="Chromosome"/>
</dbReference>
<reference evidence="5 6" key="1">
    <citation type="submission" date="2018-07" db="EMBL/GenBank/DDBJ databases">
        <title>Draft genome of the type strain Streptomyces armeniacus ATCC 15676.</title>
        <authorList>
            <person name="Labana P."/>
            <person name="Gosse J.T."/>
            <person name="Boddy C.N."/>
        </authorList>
    </citation>
    <scope>NUCLEOTIDE SEQUENCE [LARGE SCALE GENOMIC DNA]</scope>
    <source>
        <strain evidence="5 6">ATCC 15676</strain>
    </source>
</reference>
<evidence type="ECO:0000256" key="3">
    <source>
        <dbReference type="SAM" id="MobiDB-lite"/>
    </source>
</evidence>
<dbReference type="KEGG" id="sarm:DVA86_23350"/>
<feature type="compositionally biased region" description="Pro residues" evidence="3">
    <location>
        <begin position="1"/>
        <end position="18"/>
    </location>
</feature>
<proteinExistence type="inferred from homology"/>
<dbReference type="InterPro" id="IPR015908">
    <property type="entry name" value="Allantoicase_dom"/>
</dbReference>
<organism evidence="5 6">
    <name type="scientific">Streptomyces armeniacus</name>
    <dbReference type="NCBI Taxonomy" id="83291"/>
    <lineage>
        <taxon>Bacteria</taxon>
        <taxon>Bacillati</taxon>
        <taxon>Actinomycetota</taxon>
        <taxon>Actinomycetes</taxon>
        <taxon>Kitasatosporales</taxon>
        <taxon>Streptomycetaceae</taxon>
        <taxon>Streptomyces</taxon>
    </lineage>
</organism>
<comment type="similarity">
    <text evidence="1 2">Belongs to the allantoicase family.</text>
</comment>
<dbReference type="HAMAP" id="MF_00813">
    <property type="entry name" value="Allantoicase"/>
    <property type="match status" value="1"/>
</dbReference>
<dbReference type="InterPro" id="IPR008979">
    <property type="entry name" value="Galactose-bd-like_sf"/>
</dbReference>
<dbReference type="PANTHER" id="PTHR12045">
    <property type="entry name" value="ALLANTOICASE"/>
    <property type="match status" value="1"/>
</dbReference>
<dbReference type="Gene3D" id="2.60.120.260">
    <property type="entry name" value="Galactose-binding domain-like"/>
    <property type="match status" value="2"/>
</dbReference>
<dbReference type="PANTHER" id="PTHR12045:SF3">
    <property type="entry name" value="INACTIVE ALLANTOICASE-RELATED"/>
    <property type="match status" value="1"/>
</dbReference>
<feature type="region of interest" description="Disordered" evidence="3">
    <location>
        <begin position="1"/>
        <end position="46"/>
    </location>
</feature>
<dbReference type="UniPathway" id="UPA00395">
    <property type="reaction ID" value="UER00654"/>
</dbReference>
<dbReference type="InterPro" id="IPR005164">
    <property type="entry name" value="Allantoicase"/>
</dbReference>
<comment type="catalytic activity">
    <reaction evidence="2">
        <text>allantoate + H2O = (S)-ureidoglycolate + urea</text>
        <dbReference type="Rhea" id="RHEA:11016"/>
        <dbReference type="ChEBI" id="CHEBI:15377"/>
        <dbReference type="ChEBI" id="CHEBI:16199"/>
        <dbReference type="ChEBI" id="CHEBI:17536"/>
        <dbReference type="ChEBI" id="CHEBI:57296"/>
        <dbReference type="EC" id="3.5.3.4"/>
    </reaction>
</comment>
<dbReference type="PIRSF" id="PIRSF016516">
    <property type="entry name" value="Allantoicase"/>
    <property type="match status" value="1"/>
</dbReference>
<protein>
    <recommendedName>
        <fullName evidence="2">Probable allantoicase</fullName>
        <ecNumber evidence="2">3.5.3.4</ecNumber>
    </recommendedName>
    <alternativeName>
        <fullName evidence="2">Allantoate amidinohydrolase</fullName>
    </alternativeName>
</protein>
<dbReference type="GO" id="GO:0004037">
    <property type="term" value="F:allantoicase activity"/>
    <property type="evidence" value="ECO:0007669"/>
    <property type="project" value="UniProtKB-UniRule"/>
</dbReference>
<evidence type="ECO:0000256" key="1">
    <source>
        <dbReference type="ARBA" id="ARBA00009242"/>
    </source>
</evidence>
<name>A0A345XU28_9ACTN</name>
<dbReference type="Pfam" id="PF03561">
    <property type="entry name" value="Allantoicase"/>
    <property type="match status" value="2"/>
</dbReference>
<accession>A0A345XU28</accession>
<dbReference type="EMBL" id="CP031320">
    <property type="protein sequence ID" value="AXK35144.1"/>
    <property type="molecule type" value="Genomic_DNA"/>
</dbReference>
<evidence type="ECO:0000313" key="5">
    <source>
        <dbReference type="EMBL" id="AXK35144.1"/>
    </source>
</evidence>
<keyword evidence="2 5" id="KW-0378">Hydrolase</keyword>
<sequence length="395" mass="43405">MDLTGPPLPRSARTPPPTGRHRVTSAPDLQSAPPYAGGDPYADYRPAPADVPFADLADLADRRLGAGVLAANDEFFAERENLLRTEPARFDPHAFGHKGKIMDGWETRRRRGPSGDAPHPGADEHDWALVRLGAPGVVRGVVVDTAHFRGNHPREVSVEAAALPGTPGTDELLADSVRWTELVPRTPVRGHAANVFPVSAERRWTHLRLAQYPDGGVARLRVHGEAVPDPEWLRLLGTYDLVSVLNGGVVEDASDRFFSPQRNMILPDRSRKMEDGWESRRRRDTAHDWARFRLAGHAAIRAVELDTGYYLGNAAGWAALSASEDGGRTWTEFLPRTPLRPDSVHRFPLAAPVTATHVRLDTFPDGGVARLRLHGGLTEDGRTELARRFGRLTEA</sequence>
<dbReference type="GO" id="GO:0006144">
    <property type="term" value="P:purine nucleobase metabolic process"/>
    <property type="evidence" value="ECO:0007669"/>
    <property type="project" value="UniProtKB-KW"/>
</dbReference>
<keyword evidence="2" id="KW-0659">Purine metabolism</keyword>
<gene>
    <name evidence="2 5" type="primary">alc</name>
    <name evidence="5" type="ORF">DVA86_23350</name>
</gene>
<comment type="pathway">
    <text evidence="2">Nitrogen metabolism; (S)-allantoin degradation; (S)-ureidoglycolate from allantoate (aminidohydrolase route): step 1/1.</text>
</comment>